<dbReference type="Proteomes" id="UP000284243">
    <property type="component" value="Unassembled WGS sequence"/>
</dbReference>
<dbReference type="EMBL" id="JAKNDN010000041">
    <property type="protein sequence ID" value="MCG4961655.1"/>
    <property type="molecule type" value="Genomic_DNA"/>
</dbReference>
<evidence type="ECO:0000313" key="10">
    <source>
        <dbReference type="EMBL" id="MDB9223585.1"/>
    </source>
</evidence>
<evidence type="ECO:0000313" key="9">
    <source>
        <dbReference type="EMBL" id="MCG4961655.1"/>
    </source>
</evidence>
<keyword evidence="4" id="KW-0472">Membrane</keyword>
<evidence type="ECO:0000259" key="7">
    <source>
        <dbReference type="Pfam" id="PF07980"/>
    </source>
</evidence>
<evidence type="ECO:0000256" key="1">
    <source>
        <dbReference type="ARBA" id="ARBA00004442"/>
    </source>
</evidence>
<accession>A0A3D4ZBV5</accession>
<dbReference type="Pfam" id="PF07980">
    <property type="entry name" value="SusD_RagB"/>
    <property type="match status" value="1"/>
</dbReference>
<dbReference type="EMBL" id="QRYW01000002">
    <property type="protein sequence ID" value="RGV30392.1"/>
    <property type="molecule type" value="Genomic_DNA"/>
</dbReference>
<dbReference type="GeneID" id="61275456"/>
<dbReference type="Pfam" id="PF14322">
    <property type="entry name" value="SusD-like_3"/>
    <property type="match status" value="1"/>
</dbReference>
<sequence length="506" mass="57791">MNRIKRIWILGLLLIGASCNSWLDVAPEDQIMEKDLFEEREGFLMALNGVYLNMNSSSNYGGNLSAGIIDVMAQYYNCTTSEHNYSGYQSYAYDSKTSKDRFETVWKTTYSQISNLNAILEHCGDGNPVLPELYYKLIKGEALGLRAMLHFDMLRLFGPLWTEKEQASIPYQTSSERIVEPLLSADSVLNCVLTDLTRAADLLKDVDPVITDGARNYSGGENGNDLFYRQYRMNYYAVKALMARAYMWKEDYSKAKECAIEVIEEVADEKNPLFPLCTATYADTASNDNMFATEVLFSLYNSIRTDNIYKTYFTSDLNVVNLLTLAGGYQNGRIRTIFESPDDLRFKMWESVTKEGKEFCCFKKYAEVQTTTDEAKAKAERFAYMVPLIRVSELYLIAAECVGVRERQVGIALEKYLNPLRKARKCISLNTESPTDLNTAIRNEYIREFIGEGQTFYYFKRNRLESIPDGSQPAETLTMQLRNYVVPLPDSETSQRENQSSSTEKE</sequence>
<evidence type="ECO:0000313" key="14">
    <source>
        <dbReference type="Proteomes" id="UP000283426"/>
    </source>
</evidence>
<protein>
    <submittedName>
        <fullName evidence="13">RagB/SusD family nutrient uptake outer membrane protein</fullName>
    </submittedName>
</protein>
<evidence type="ECO:0000256" key="3">
    <source>
        <dbReference type="ARBA" id="ARBA00022729"/>
    </source>
</evidence>
<dbReference type="InterPro" id="IPR033985">
    <property type="entry name" value="SusD-like_N"/>
</dbReference>
<dbReference type="InterPro" id="IPR011990">
    <property type="entry name" value="TPR-like_helical_dom_sf"/>
</dbReference>
<dbReference type="Gene3D" id="1.25.40.390">
    <property type="match status" value="1"/>
</dbReference>
<evidence type="ECO:0000313" key="16">
    <source>
        <dbReference type="Proteomes" id="UP000284434"/>
    </source>
</evidence>
<dbReference type="GO" id="GO:0009279">
    <property type="term" value="C:cell outer membrane"/>
    <property type="evidence" value="ECO:0007669"/>
    <property type="project" value="UniProtKB-SubCell"/>
</dbReference>
<organism evidence="13 16">
    <name type="scientific">Odoribacter splanchnicus</name>
    <dbReference type="NCBI Taxonomy" id="28118"/>
    <lineage>
        <taxon>Bacteria</taxon>
        <taxon>Pseudomonadati</taxon>
        <taxon>Bacteroidota</taxon>
        <taxon>Bacteroidia</taxon>
        <taxon>Bacteroidales</taxon>
        <taxon>Odoribacteraceae</taxon>
        <taxon>Odoribacter</taxon>
    </lineage>
</organism>
<feature type="chain" id="PRO_5042708777" evidence="6">
    <location>
        <begin position="24"/>
        <end position="506"/>
    </location>
</feature>
<feature type="signal peptide" evidence="6">
    <location>
        <begin position="1"/>
        <end position="23"/>
    </location>
</feature>
<gene>
    <name evidence="12" type="ORF">DWW24_01590</name>
    <name evidence="11" type="ORF">DWW57_15515</name>
    <name evidence="13" type="ORF">DXA53_06755</name>
    <name evidence="9" type="ORF">L0P03_17685</name>
    <name evidence="10" type="ORF">PN645_11270</name>
</gene>
<evidence type="ECO:0000256" key="4">
    <source>
        <dbReference type="ARBA" id="ARBA00023136"/>
    </source>
</evidence>
<feature type="domain" description="SusD-like N-terminal" evidence="8">
    <location>
        <begin position="22"/>
        <end position="205"/>
    </location>
</feature>
<evidence type="ECO:0000259" key="8">
    <source>
        <dbReference type="Pfam" id="PF14322"/>
    </source>
</evidence>
<comment type="caution">
    <text evidence="13">The sequence shown here is derived from an EMBL/GenBank/DDBJ whole genome shotgun (WGS) entry which is preliminary data.</text>
</comment>
<dbReference type="SUPFAM" id="SSF48452">
    <property type="entry name" value="TPR-like"/>
    <property type="match status" value="1"/>
</dbReference>
<dbReference type="InterPro" id="IPR012944">
    <property type="entry name" value="SusD_RagB_dom"/>
</dbReference>
<dbReference type="Proteomes" id="UP001212263">
    <property type="component" value="Unassembled WGS sequence"/>
</dbReference>
<dbReference type="EMBL" id="JAQMRD010000013">
    <property type="protein sequence ID" value="MDB9223585.1"/>
    <property type="molecule type" value="Genomic_DNA"/>
</dbReference>
<evidence type="ECO:0000313" key="15">
    <source>
        <dbReference type="Proteomes" id="UP000284243"/>
    </source>
</evidence>
<evidence type="ECO:0000256" key="6">
    <source>
        <dbReference type="SAM" id="SignalP"/>
    </source>
</evidence>
<comment type="subcellular location">
    <subcellularLocation>
        <location evidence="1">Cell outer membrane</location>
    </subcellularLocation>
</comment>
<reference evidence="9" key="2">
    <citation type="submission" date="2022-01" db="EMBL/GenBank/DDBJ databases">
        <title>Collection of gut derived symbiotic bacterial strains cultured from healthy donors.</title>
        <authorList>
            <person name="Lin H."/>
            <person name="Kohout C."/>
            <person name="Waligurski E."/>
            <person name="Pamer E.G."/>
        </authorList>
    </citation>
    <scope>NUCLEOTIDE SEQUENCE</scope>
    <source>
        <strain evidence="9">DFI.1.149</strain>
    </source>
</reference>
<dbReference type="Proteomes" id="UP000283426">
    <property type="component" value="Unassembled WGS sequence"/>
</dbReference>
<reference evidence="10" key="3">
    <citation type="submission" date="2023-01" db="EMBL/GenBank/DDBJ databases">
        <title>Human gut microbiome strain richness.</title>
        <authorList>
            <person name="Chen-Liaw A."/>
        </authorList>
    </citation>
    <scope>NUCLEOTIDE SEQUENCE</scope>
    <source>
        <strain evidence="10">RTP21484st1_B7_RTP21484_190118</strain>
    </source>
</reference>
<dbReference type="EMBL" id="QRYC01000028">
    <property type="protein sequence ID" value="RGU54597.1"/>
    <property type="molecule type" value="Genomic_DNA"/>
</dbReference>
<dbReference type="EMBL" id="QSCO01000007">
    <property type="protein sequence ID" value="RGY07798.1"/>
    <property type="molecule type" value="Genomic_DNA"/>
</dbReference>
<evidence type="ECO:0000313" key="11">
    <source>
        <dbReference type="EMBL" id="RGU54597.1"/>
    </source>
</evidence>
<reference evidence="14 15" key="1">
    <citation type="submission" date="2018-08" db="EMBL/GenBank/DDBJ databases">
        <title>A genome reference for cultivated species of the human gut microbiota.</title>
        <authorList>
            <person name="Zou Y."/>
            <person name="Xue W."/>
            <person name="Luo G."/>
        </authorList>
    </citation>
    <scope>NUCLEOTIDE SEQUENCE [LARGE SCALE GENOMIC DNA]</scope>
    <source>
        <strain evidence="12 14">AF14-6AC</strain>
        <strain evidence="11 15">AF16-14</strain>
        <strain evidence="13 16">OF03-11</strain>
    </source>
</reference>
<evidence type="ECO:0000313" key="13">
    <source>
        <dbReference type="EMBL" id="RGY07798.1"/>
    </source>
</evidence>
<evidence type="ECO:0000256" key="5">
    <source>
        <dbReference type="ARBA" id="ARBA00023237"/>
    </source>
</evidence>
<evidence type="ECO:0000313" key="12">
    <source>
        <dbReference type="EMBL" id="RGV30392.1"/>
    </source>
</evidence>
<proteinExistence type="inferred from homology"/>
<evidence type="ECO:0000256" key="2">
    <source>
        <dbReference type="ARBA" id="ARBA00006275"/>
    </source>
</evidence>
<name>A0A3D4ZBV5_9BACT</name>
<comment type="similarity">
    <text evidence="2">Belongs to the SusD family.</text>
</comment>
<dbReference type="Proteomes" id="UP001199750">
    <property type="component" value="Unassembled WGS sequence"/>
</dbReference>
<keyword evidence="5" id="KW-0998">Cell outer membrane</keyword>
<dbReference type="RefSeq" id="WP_013612413.1">
    <property type="nucleotide sequence ID" value="NZ_JABWDG010000051.1"/>
</dbReference>
<dbReference type="PROSITE" id="PS51257">
    <property type="entry name" value="PROKAR_LIPOPROTEIN"/>
    <property type="match status" value="1"/>
</dbReference>
<dbReference type="Proteomes" id="UP000284434">
    <property type="component" value="Unassembled WGS sequence"/>
</dbReference>
<keyword evidence="3 6" id="KW-0732">Signal</keyword>
<feature type="domain" description="RagB/SusD" evidence="7">
    <location>
        <begin position="364"/>
        <end position="462"/>
    </location>
</feature>
<dbReference type="AlphaFoldDB" id="A0A3D4ZBV5"/>